<keyword evidence="13" id="KW-0998">Cell outer membrane</keyword>
<dbReference type="EMBL" id="JAAGOH010000006">
    <property type="protein sequence ID" value="NDY90912.1"/>
    <property type="molecule type" value="Genomic_DNA"/>
</dbReference>
<evidence type="ECO:0000256" key="4">
    <source>
        <dbReference type="ARBA" id="ARBA00022452"/>
    </source>
</evidence>
<dbReference type="InterPro" id="IPR019554">
    <property type="entry name" value="Soluble_ligand-bd"/>
</dbReference>
<evidence type="ECO:0000256" key="1">
    <source>
        <dbReference type="ARBA" id="ARBA00004571"/>
    </source>
</evidence>
<dbReference type="GO" id="GO:0015159">
    <property type="term" value="F:polysaccharide transmembrane transporter activity"/>
    <property type="evidence" value="ECO:0007669"/>
    <property type="project" value="InterPro"/>
</dbReference>
<keyword evidence="11" id="KW-0472">Membrane</keyword>
<dbReference type="GO" id="GO:0046930">
    <property type="term" value="C:pore complex"/>
    <property type="evidence" value="ECO:0007669"/>
    <property type="project" value="UniProtKB-KW"/>
</dbReference>
<evidence type="ECO:0000256" key="13">
    <source>
        <dbReference type="ARBA" id="ARBA00023237"/>
    </source>
</evidence>
<dbReference type="AlphaFoldDB" id="A0A7C9PGL5"/>
<dbReference type="GO" id="GO:0009279">
    <property type="term" value="C:cell outer membrane"/>
    <property type="evidence" value="ECO:0007669"/>
    <property type="project" value="UniProtKB-SubCell"/>
</dbReference>
<sequence length="278" mass="29544">MSAPLRLAGLKALVLAVGLALCGAGLAQTSPAATTTASISRMGPGDQIRIQVYQNADLSQEAKIAENGMVTMPLLGQLQLGGLTTFEAESRISAMLQAAGLLRNPQISVSVVNNRANTINVLGNFGKPGKLPLDVMGMRLTDVLALVGGVDSEAGDQLVLMGTRQGQSIRRQIDIQRLFEPGGESLNEAIHPGDVLWVGKAPQVYIYGEILRPGAFRLTRGMTLMQAIAASGGVSPRGTLRGLKLTRTQPEGGTRELEPRMEDTLRDGDVIYVRESLF</sequence>
<evidence type="ECO:0000256" key="8">
    <source>
        <dbReference type="ARBA" id="ARBA00023047"/>
    </source>
</evidence>
<gene>
    <name evidence="19" type="primary">epsE</name>
    <name evidence="19" type="ORF">G3A44_06850</name>
</gene>
<keyword evidence="5" id="KW-0762">Sugar transport</keyword>
<keyword evidence="14" id="KW-0449">Lipoprotein</keyword>
<dbReference type="Proteomes" id="UP000484255">
    <property type="component" value="Unassembled WGS sequence"/>
</dbReference>
<organism evidence="19 20">
    <name type="scientific">Ideonella livida</name>
    <dbReference type="NCBI Taxonomy" id="2707176"/>
    <lineage>
        <taxon>Bacteria</taxon>
        <taxon>Pseudomonadati</taxon>
        <taxon>Pseudomonadota</taxon>
        <taxon>Betaproteobacteria</taxon>
        <taxon>Burkholderiales</taxon>
        <taxon>Sphaerotilaceae</taxon>
        <taxon>Ideonella</taxon>
    </lineage>
</organism>
<comment type="similarity">
    <text evidence="2">Belongs to the BexD/CtrA/VexA family.</text>
</comment>
<protein>
    <submittedName>
        <fullName evidence="19">Polysaccharide export protein EpsE</fullName>
    </submittedName>
</protein>
<dbReference type="Gene3D" id="3.10.560.10">
    <property type="entry name" value="Outer membrane lipoprotein wza domain like"/>
    <property type="match status" value="1"/>
</dbReference>
<dbReference type="GO" id="GO:0015288">
    <property type="term" value="F:porin activity"/>
    <property type="evidence" value="ECO:0007669"/>
    <property type="project" value="UniProtKB-KW"/>
</dbReference>
<keyword evidence="6" id="KW-0812">Transmembrane</keyword>
<keyword evidence="3" id="KW-0813">Transport</keyword>
<comment type="subcellular location">
    <subcellularLocation>
        <location evidence="1">Cell outer membrane</location>
        <topology evidence="1">Multi-pass membrane protein</topology>
    </subcellularLocation>
</comment>
<dbReference type="Gene3D" id="3.30.1950.10">
    <property type="entry name" value="wza like domain"/>
    <property type="match status" value="1"/>
</dbReference>
<evidence type="ECO:0000256" key="15">
    <source>
        <dbReference type="SAM" id="SignalP"/>
    </source>
</evidence>
<evidence type="ECO:0000313" key="20">
    <source>
        <dbReference type="Proteomes" id="UP000484255"/>
    </source>
</evidence>
<keyword evidence="20" id="KW-1185">Reference proteome</keyword>
<dbReference type="RefSeq" id="WP_163456774.1">
    <property type="nucleotide sequence ID" value="NZ_JAAGOH010000006.1"/>
</dbReference>
<evidence type="ECO:0000256" key="10">
    <source>
        <dbReference type="ARBA" id="ARBA00023114"/>
    </source>
</evidence>
<keyword evidence="4" id="KW-1134">Transmembrane beta strand</keyword>
<proteinExistence type="inferred from homology"/>
<reference evidence="19 20" key="1">
    <citation type="submission" date="2020-02" db="EMBL/GenBank/DDBJ databases">
        <title>Ideonella bacterium strain TBM-1.</title>
        <authorList>
            <person name="Chen W.-M."/>
        </authorList>
    </citation>
    <scope>NUCLEOTIDE SEQUENCE [LARGE SCALE GENOMIC DNA]</scope>
    <source>
        <strain evidence="19 20">TBM-1</strain>
    </source>
</reference>
<dbReference type="GO" id="GO:0006811">
    <property type="term" value="P:monoatomic ion transport"/>
    <property type="evidence" value="ECO:0007669"/>
    <property type="project" value="UniProtKB-KW"/>
</dbReference>
<feature type="domain" description="SLBB" evidence="18">
    <location>
        <begin position="119"/>
        <end position="198"/>
    </location>
</feature>
<keyword evidence="8" id="KW-0625">Polysaccharide transport</keyword>
<keyword evidence="7 15" id="KW-0732">Signal</keyword>
<evidence type="ECO:0000256" key="14">
    <source>
        <dbReference type="ARBA" id="ARBA00023288"/>
    </source>
</evidence>
<evidence type="ECO:0000259" key="18">
    <source>
        <dbReference type="Pfam" id="PF22461"/>
    </source>
</evidence>
<evidence type="ECO:0000256" key="11">
    <source>
        <dbReference type="ARBA" id="ARBA00023136"/>
    </source>
</evidence>
<evidence type="ECO:0000256" key="7">
    <source>
        <dbReference type="ARBA" id="ARBA00022729"/>
    </source>
</evidence>
<evidence type="ECO:0000256" key="12">
    <source>
        <dbReference type="ARBA" id="ARBA00023139"/>
    </source>
</evidence>
<name>A0A7C9PGL5_9BURK</name>
<evidence type="ECO:0000259" key="16">
    <source>
        <dbReference type="Pfam" id="PF02563"/>
    </source>
</evidence>
<accession>A0A7C9PGL5</accession>
<evidence type="ECO:0000259" key="17">
    <source>
        <dbReference type="Pfam" id="PF10531"/>
    </source>
</evidence>
<dbReference type="Pfam" id="PF10531">
    <property type="entry name" value="SLBB"/>
    <property type="match status" value="1"/>
</dbReference>
<dbReference type="InterPro" id="IPR054765">
    <property type="entry name" value="SLBB_dom"/>
</dbReference>
<feature type="domain" description="Soluble ligand binding" evidence="17">
    <location>
        <begin position="204"/>
        <end position="255"/>
    </location>
</feature>
<dbReference type="NCBIfam" id="TIGR03028">
    <property type="entry name" value="EpsE"/>
    <property type="match status" value="1"/>
</dbReference>
<evidence type="ECO:0000313" key="19">
    <source>
        <dbReference type="EMBL" id="NDY90912.1"/>
    </source>
</evidence>
<dbReference type="PANTHER" id="PTHR33619:SF3">
    <property type="entry name" value="POLYSACCHARIDE EXPORT PROTEIN GFCE-RELATED"/>
    <property type="match status" value="1"/>
</dbReference>
<keyword evidence="10" id="KW-0626">Porin</keyword>
<dbReference type="Pfam" id="PF22461">
    <property type="entry name" value="SLBB_2"/>
    <property type="match status" value="1"/>
</dbReference>
<evidence type="ECO:0000256" key="9">
    <source>
        <dbReference type="ARBA" id="ARBA00023065"/>
    </source>
</evidence>
<dbReference type="PANTHER" id="PTHR33619">
    <property type="entry name" value="POLYSACCHARIDE EXPORT PROTEIN GFCE-RELATED"/>
    <property type="match status" value="1"/>
</dbReference>
<dbReference type="Pfam" id="PF02563">
    <property type="entry name" value="Poly_export"/>
    <property type="match status" value="1"/>
</dbReference>
<evidence type="ECO:0000256" key="2">
    <source>
        <dbReference type="ARBA" id="ARBA00009450"/>
    </source>
</evidence>
<feature type="signal peptide" evidence="15">
    <location>
        <begin position="1"/>
        <end position="27"/>
    </location>
</feature>
<evidence type="ECO:0000256" key="5">
    <source>
        <dbReference type="ARBA" id="ARBA00022597"/>
    </source>
</evidence>
<comment type="caution">
    <text evidence="19">The sequence shown here is derived from an EMBL/GenBank/DDBJ whole genome shotgun (WGS) entry which is preliminary data.</text>
</comment>
<feature type="domain" description="Polysaccharide export protein N-terminal" evidence="16">
    <location>
        <begin position="40"/>
        <end position="111"/>
    </location>
</feature>
<feature type="chain" id="PRO_5028995650" evidence="15">
    <location>
        <begin position="28"/>
        <end position="278"/>
    </location>
</feature>
<keyword evidence="9" id="KW-0406">Ion transport</keyword>
<dbReference type="InterPro" id="IPR049712">
    <property type="entry name" value="Poly_export"/>
</dbReference>
<dbReference type="InterPro" id="IPR017478">
    <property type="entry name" value="Polysacc_export_EpsE"/>
</dbReference>
<dbReference type="InterPro" id="IPR003715">
    <property type="entry name" value="Poly_export_N"/>
</dbReference>
<keyword evidence="12" id="KW-0564">Palmitate</keyword>
<evidence type="ECO:0000256" key="6">
    <source>
        <dbReference type="ARBA" id="ARBA00022692"/>
    </source>
</evidence>
<evidence type="ECO:0000256" key="3">
    <source>
        <dbReference type="ARBA" id="ARBA00022448"/>
    </source>
</evidence>